<proteinExistence type="predicted"/>
<dbReference type="Proteomes" id="UP001362999">
    <property type="component" value="Unassembled WGS sequence"/>
</dbReference>
<feature type="region of interest" description="Disordered" evidence="1">
    <location>
        <begin position="97"/>
        <end position="132"/>
    </location>
</feature>
<feature type="region of interest" description="Disordered" evidence="1">
    <location>
        <begin position="202"/>
        <end position="235"/>
    </location>
</feature>
<reference evidence="2 3" key="1">
    <citation type="journal article" date="2024" name="J Genomics">
        <title>Draft genome sequencing and assembly of Favolaschia claudopus CIRM-BRFM 2984 isolated from oak limbs.</title>
        <authorList>
            <person name="Navarro D."/>
            <person name="Drula E."/>
            <person name="Chaduli D."/>
            <person name="Cazenave R."/>
            <person name="Ahrendt S."/>
            <person name="Wang J."/>
            <person name="Lipzen A."/>
            <person name="Daum C."/>
            <person name="Barry K."/>
            <person name="Grigoriev I.V."/>
            <person name="Favel A."/>
            <person name="Rosso M.N."/>
            <person name="Martin F."/>
        </authorList>
    </citation>
    <scope>NUCLEOTIDE SEQUENCE [LARGE SCALE GENOMIC DNA]</scope>
    <source>
        <strain evidence="2 3">CIRM-BRFM 2984</strain>
    </source>
</reference>
<dbReference type="EMBL" id="JAWWNJ010000024">
    <property type="protein sequence ID" value="KAK7032001.1"/>
    <property type="molecule type" value="Genomic_DNA"/>
</dbReference>
<sequence length="273" mass="31506">MQSSARIYELTSVEKKSFENYINGLIQHLYTEPNPELQKNVMAALRSALDQLKNYRTPDRLSLKNVARFIFGKAQGPLREYLDELWMEYEAKSKALKEEKQPNARGNGSAPPPPPPFPARHRRSSIASPPYPQRVSMWNTFPQVHDTRRFSDFESHEYHRRHYQRKFQDVPQLNIGYDNAGTWNATPYLIKSEGGRLNPDEWATPTASQSSLFRPDGYHHPPPPHHCHKLKPRGPTKIVQNRESGRDWFGHEIARDVGEGSHGPWRPLGAWPV</sequence>
<keyword evidence="3" id="KW-1185">Reference proteome</keyword>
<gene>
    <name evidence="2" type="ORF">R3P38DRAFT_3265908</name>
</gene>
<protein>
    <submittedName>
        <fullName evidence="2">Uncharacterized protein</fullName>
    </submittedName>
</protein>
<comment type="caution">
    <text evidence="2">The sequence shown here is derived from an EMBL/GenBank/DDBJ whole genome shotgun (WGS) entry which is preliminary data.</text>
</comment>
<accession>A0AAW0BZM7</accession>
<evidence type="ECO:0000313" key="2">
    <source>
        <dbReference type="EMBL" id="KAK7032001.1"/>
    </source>
</evidence>
<evidence type="ECO:0000256" key="1">
    <source>
        <dbReference type="SAM" id="MobiDB-lite"/>
    </source>
</evidence>
<organism evidence="2 3">
    <name type="scientific">Favolaschia claudopus</name>
    <dbReference type="NCBI Taxonomy" id="2862362"/>
    <lineage>
        <taxon>Eukaryota</taxon>
        <taxon>Fungi</taxon>
        <taxon>Dikarya</taxon>
        <taxon>Basidiomycota</taxon>
        <taxon>Agaricomycotina</taxon>
        <taxon>Agaricomycetes</taxon>
        <taxon>Agaricomycetidae</taxon>
        <taxon>Agaricales</taxon>
        <taxon>Marasmiineae</taxon>
        <taxon>Mycenaceae</taxon>
        <taxon>Favolaschia</taxon>
    </lineage>
</organism>
<feature type="compositionally biased region" description="Basic residues" evidence="1">
    <location>
        <begin position="222"/>
        <end position="234"/>
    </location>
</feature>
<dbReference type="AlphaFoldDB" id="A0AAW0BZM7"/>
<name>A0AAW0BZM7_9AGAR</name>
<evidence type="ECO:0000313" key="3">
    <source>
        <dbReference type="Proteomes" id="UP001362999"/>
    </source>
</evidence>